<feature type="compositionally biased region" description="Polar residues" evidence="1">
    <location>
        <begin position="510"/>
        <end position="524"/>
    </location>
</feature>
<dbReference type="Proteomes" id="UP001186944">
    <property type="component" value="Unassembled WGS sequence"/>
</dbReference>
<dbReference type="EMBL" id="VSWD01000008">
    <property type="protein sequence ID" value="KAK3094854.1"/>
    <property type="molecule type" value="Genomic_DNA"/>
</dbReference>
<feature type="region of interest" description="Disordered" evidence="1">
    <location>
        <begin position="502"/>
        <end position="531"/>
    </location>
</feature>
<evidence type="ECO:0000256" key="1">
    <source>
        <dbReference type="SAM" id="MobiDB-lite"/>
    </source>
</evidence>
<accession>A0AA88Y9J2</accession>
<organism evidence="2 3">
    <name type="scientific">Pinctada imbricata</name>
    <name type="common">Atlantic pearl-oyster</name>
    <name type="synonym">Pinctada martensii</name>
    <dbReference type="NCBI Taxonomy" id="66713"/>
    <lineage>
        <taxon>Eukaryota</taxon>
        <taxon>Metazoa</taxon>
        <taxon>Spiralia</taxon>
        <taxon>Lophotrochozoa</taxon>
        <taxon>Mollusca</taxon>
        <taxon>Bivalvia</taxon>
        <taxon>Autobranchia</taxon>
        <taxon>Pteriomorphia</taxon>
        <taxon>Pterioida</taxon>
        <taxon>Pterioidea</taxon>
        <taxon>Pteriidae</taxon>
        <taxon>Pinctada</taxon>
    </lineage>
</organism>
<keyword evidence="3" id="KW-1185">Reference proteome</keyword>
<evidence type="ECO:0000313" key="3">
    <source>
        <dbReference type="Proteomes" id="UP001186944"/>
    </source>
</evidence>
<dbReference type="AlphaFoldDB" id="A0AA88Y9J2"/>
<sequence>MKFYAEGANIRISGGRKTAKWTKNAIDAEGYVFSKESLLIHTGEICQLDLDVVEYGGVSIGLLFKNPEEYRNQVAEFFEPGRSNGVREISYLTLKNRKTAHVEFKHVPGLDDYIEVKDSISPEPMQIEIPYRQRSFWIFVRFVFGDIRVSLRGIDRRLCHWQNIGSLSRNTKLNDDASAQLKDQYAGSRCKMDHLLKPGDKLRLKVTSTVQRGRGFRSVFRILFASEHTVTMPLGTEPPYQRKNFSGDVVILHRGNSVLFQDKHDTRWELESQEALKMHTEIVLSSVEIVDYEENSAKQPQGLKQSARPMSEIVAYGPYEESNANPEAGGATGPAKNYSLQIPGPTACHQDVNAYDNPVTCKRILRRNYDVLVRCIDFNRIADILYRDGIMEDKDHRKITMNEGRMDDDIRRRQTLNWMIDNDEKISESEIQKILTEVASSLQCCFGHRLYLTLQSSESSPHEIPRSRTDIQRGRVVGSLSSLKMFGQSPSWNKGGDLQQHQVAAPTAKPKNTQCKNTEQTSTERGAKGTRNVYAQHRNIKHKGLHVNQRDQWAT</sequence>
<comment type="caution">
    <text evidence="2">The sequence shown here is derived from an EMBL/GenBank/DDBJ whole genome shotgun (WGS) entry which is preliminary data.</text>
</comment>
<evidence type="ECO:0000313" key="2">
    <source>
        <dbReference type="EMBL" id="KAK3094854.1"/>
    </source>
</evidence>
<gene>
    <name evidence="2" type="ORF">FSP39_007100</name>
</gene>
<proteinExistence type="predicted"/>
<reference evidence="2" key="1">
    <citation type="submission" date="2019-08" db="EMBL/GenBank/DDBJ databases">
        <title>The improved chromosome-level genome for the pearl oyster Pinctada fucata martensii using PacBio sequencing and Hi-C.</title>
        <authorList>
            <person name="Zheng Z."/>
        </authorList>
    </citation>
    <scope>NUCLEOTIDE SEQUENCE</scope>
    <source>
        <strain evidence="2">ZZ-2019</strain>
        <tissue evidence="2">Adductor muscle</tissue>
    </source>
</reference>
<protein>
    <submittedName>
        <fullName evidence="2">Uncharacterized protein</fullName>
    </submittedName>
</protein>
<name>A0AA88Y9J2_PINIB</name>